<dbReference type="AlphaFoldDB" id="A0A518BGK3"/>
<dbReference type="InterPro" id="IPR013324">
    <property type="entry name" value="RNA_pol_sigma_r3/r4-like"/>
</dbReference>
<dbReference type="InterPro" id="IPR039425">
    <property type="entry name" value="RNA_pol_sigma-70-like"/>
</dbReference>
<dbReference type="InterPro" id="IPR036388">
    <property type="entry name" value="WH-like_DNA-bd_sf"/>
</dbReference>
<dbReference type="NCBIfam" id="TIGR02937">
    <property type="entry name" value="sigma70-ECF"/>
    <property type="match status" value="1"/>
</dbReference>
<gene>
    <name evidence="7" type="primary">sigL_4</name>
    <name evidence="7" type="ORF">Pla133_11670</name>
</gene>
<dbReference type="InterPro" id="IPR014284">
    <property type="entry name" value="RNA_pol_sigma-70_dom"/>
</dbReference>
<dbReference type="Gene3D" id="1.10.10.10">
    <property type="entry name" value="Winged helix-like DNA-binding domain superfamily/Winged helix DNA-binding domain"/>
    <property type="match status" value="1"/>
</dbReference>
<dbReference type="GO" id="GO:0016987">
    <property type="term" value="F:sigma factor activity"/>
    <property type="evidence" value="ECO:0007669"/>
    <property type="project" value="UniProtKB-KW"/>
</dbReference>
<dbReference type="InterPro" id="IPR013325">
    <property type="entry name" value="RNA_pol_sigma_r2"/>
</dbReference>
<dbReference type="SUPFAM" id="SSF88659">
    <property type="entry name" value="Sigma3 and sigma4 domains of RNA polymerase sigma factors"/>
    <property type="match status" value="1"/>
</dbReference>
<dbReference type="PANTHER" id="PTHR43133:SF51">
    <property type="entry name" value="RNA POLYMERASE SIGMA FACTOR"/>
    <property type="match status" value="1"/>
</dbReference>
<dbReference type="InterPro" id="IPR013249">
    <property type="entry name" value="RNA_pol_sigma70_r4_t2"/>
</dbReference>
<evidence type="ECO:0000256" key="2">
    <source>
        <dbReference type="ARBA" id="ARBA00023015"/>
    </source>
</evidence>
<dbReference type="KEGG" id="pbap:Pla133_11670"/>
<dbReference type="InterPro" id="IPR014331">
    <property type="entry name" value="RNA_pol_sigma70_ECF_RHOBA"/>
</dbReference>
<dbReference type="InterPro" id="IPR007627">
    <property type="entry name" value="RNA_pol_sigma70_r2"/>
</dbReference>
<keyword evidence="2" id="KW-0805">Transcription regulation</keyword>
<dbReference type="Proteomes" id="UP000316921">
    <property type="component" value="Chromosome"/>
</dbReference>
<dbReference type="Pfam" id="PF04542">
    <property type="entry name" value="Sigma70_r2"/>
    <property type="match status" value="1"/>
</dbReference>
<dbReference type="Pfam" id="PF08281">
    <property type="entry name" value="Sigma70_r4_2"/>
    <property type="match status" value="1"/>
</dbReference>
<keyword evidence="8" id="KW-1185">Reference proteome</keyword>
<evidence type="ECO:0000256" key="1">
    <source>
        <dbReference type="ARBA" id="ARBA00010641"/>
    </source>
</evidence>
<reference evidence="7 8" key="1">
    <citation type="submission" date="2019-02" db="EMBL/GenBank/DDBJ databases">
        <title>Deep-cultivation of Planctomycetes and their phenomic and genomic characterization uncovers novel biology.</title>
        <authorList>
            <person name="Wiegand S."/>
            <person name="Jogler M."/>
            <person name="Boedeker C."/>
            <person name="Pinto D."/>
            <person name="Vollmers J."/>
            <person name="Rivas-Marin E."/>
            <person name="Kohn T."/>
            <person name="Peeters S.H."/>
            <person name="Heuer A."/>
            <person name="Rast P."/>
            <person name="Oberbeckmann S."/>
            <person name="Bunk B."/>
            <person name="Jeske O."/>
            <person name="Meyerdierks A."/>
            <person name="Storesund J.E."/>
            <person name="Kallscheuer N."/>
            <person name="Luecker S."/>
            <person name="Lage O.M."/>
            <person name="Pohl T."/>
            <person name="Merkel B.J."/>
            <person name="Hornburger P."/>
            <person name="Mueller R.-W."/>
            <person name="Bruemmer F."/>
            <person name="Labrenz M."/>
            <person name="Spormann A.M."/>
            <person name="Op den Camp H."/>
            <person name="Overmann J."/>
            <person name="Amann R."/>
            <person name="Jetten M.S.M."/>
            <person name="Mascher T."/>
            <person name="Medema M.H."/>
            <person name="Devos D.P."/>
            <person name="Kaster A.-K."/>
            <person name="Ovreas L."/>
            <person name="Rohde M."/>
            <person name="Galperin M.Y."/>
            <person name="Jogler C."/>
        </authorList>
    </citation>
    <scope>NUCLEOTIDE SEQUENCE [LARGE SCALE GENOMIC DNA]</scope>
    <source>
        <strain evidence="7 8">Pla133</strain>
    </source>
</reference>
<evidence type="ECO:0000259" key="6">
    <source>
        <dbReference type="Pfam" id="PF08281"/>
    </source>
</evidence>
<dbReference type="SUPFAM" id="SSF88946">
    <property type="entry name" value="Sigma2 domain of RNA polymerase sigma factors"/>
    <property type="match status" value="1"/>
</dbReference>
<dbReference type="GO" id="GO:0003677">
    <property type="term" value="F:DNA binding"/>
    <property type="evidence" value="ECO:0007669"/>
    <property type="project" value="InterPro"/>
</dbReference>
<dbReference type="EMBL" id="CP036287">
    <property type="protein sequence ID" value="QDU66101.1"/>
    <property type="molecule type" value="Genomic_DNA"/>
</dbReference>
<name>A0A518BGK3_9BACT</name>
<feature type="domain" description="RNA polymerase sigma-70 region 2" evidence="5">
    <location>
        <begin position="26"/>
        <end position="93"/>
    </location>
</feature>
<protein>
    <submittedName>
        <fullName evidence="7">ECF RNA polymerase sigma factor SigL</fullName>
    </submittedName>
</protein>
<evidence type="ECO:0000313" key="8">
    <source>
        <dbReference type="Proteomes" id="UP000316921"/>
    </source>
</evidence>
<accession>A0A518BGK3</accession>
<comment type="similarity">
    <text evidence="1">Belongs to the sigma-70 factor family. ECF subfamily.</text>
</comment>
<proteinExistence type="inferred from homology"/>
<dbReference type="RefSeq" id="WP_145063351.1">
    <property type="nucleotide sequence ID" value="NZ_CP036287.1"/>
</dbReference>
<dbReference type="GO" id="GO:0006352">
    <property type="term" value="P:DNA-templated transcription initiation"/>
    <property type="evidence" value="ECO:0007669"/>
    <property type="project" value="InterPro"/>
</dbReference>
<keyword evidence="4" id="KW-0804">Transcription</keyword>
<keyword evidence="3" id="KW-0731">Sigma factor</keyword>
<evidence type="ECO:0000259" key="5">
    <source>
        <dbReference type="Pfam" id="PF04542"/>
    </source>
</evidence>
<feature type="domain" description="RNA polymerase sigma factor 70 region 4 type 2" evidence="6">
    <location>
        <begin position="126"/>
        <end position="178"/>
    </location>
</feature>
<evidence type="ECO:0000313" key="7">
    <source>
        <dbReference type="EMBL" id="QDU66101.1"/>
    </source>
</evidence>
<evidence type="ECO:0000256" key="3">
    <source>
        <dbReference type="ARBA" id="ARBA00023082"/>
    </source>
</evidence>
<dbReference type="NCBIfam" id="TIGR02989">
    <property type="entry name" value="Sig-70_gvs1"/>
    <property type="match status" value="1"/>
</dbReference>
<dbReference type="PANTHER" id="PTHR43133">
    <property type="entry name" value="RNA POLYMERASE ECF-TYPE SIGMA FACTO"/>
    <property type="match status" value="1"/>
</dbReference>
<sequence length="192" mass="21598">MEPSPLNESDRIDRTPQVGRALFEALVREHGPRLRLFLGAVERDPQAREELLQETLLVAWRRLESFDPDRSFGPWLRGIGRNLVLARQRALGRRGVIVDPSVLDQLEGLLDAPAQAEVERMELELAALRACLEGLPAQQRAVVDQRYREGRRGAELARGLGRSLESTKKSLQRVRARLHDCVTTKLAAQGVL</sequence>
<organism evidence="7 8">
    <name type="scientific">Engelhardtia mirabilis</name>
    <dbReference type="NCBI Taxonomy" id="2528011"/>
    <lineage>
        <taxon>Bacteria</taxon>
        <taxon>Pseudomonadati</taxon>
        <taxon>Planctomycetota</taxon>
        <taxon>Planctomycetia</taxon>
        <taxon>Planctomycetia incertae sedis</taxon>
        <taxon>Engelhardtia</taxon>
    </lineage>
</organism>
<evidence type="ECO:0000256" key="4">
    <source>
        <dbReference type="ARBA" id="ARBA00023163"/>
    </source>
</evidence>
<dbReference type="Gene3D" id="1.10.1740.10">
    <property type="match status" value="1"/>
</dbReference>